<sequence>LGEDRINNNDESAHYYIDRANVKFTTKDLDIYLGRLAVSFGKPQFWNLFDYYGSSYLNQDFKSGIDAVRIDKSFSNFSGVNIVVNKIKKYNESGSYLENTLTQSYQRIGIERELSFLLRGYTTFNNTDYALLYKSEPEGHFVGFEVDGEIGSLNIYNEIAYLSGTDKITMPGSYQGNLLKNYFMNVLGINYRFKNNLQITVEHLFNGLGDSSNLDASNIRYKNGLNKSLNEHVTGISLNYEFNPLLIGKYDSKIAWQDSSHQHNITLIKSITDNLDFILGSQINIGDRPSGSNWQNPNIQSEFGRQNNKYFFQLKSYF</sequence>
<organism evidence="1">
    <name type="scientific">marine metagenome</name>
    <dbReference type="NCBI Taxonomy" id="408172"/>
    <lineage>
        <taxon>unclassified sequences</taxon>
        <taxon>metagenomes</taxon>
        <taxon>ecological metagenomes</taxon>
    </lineage>
</organism>
<evidence type="ECO:0008006" key="2">
    <source>
        <dbReference type="Google" id="ProtNLM"/>
    </source>
</evidence>
<evidence type="ECO:0000313" key="1">
    <source>
        <dbReference type="EMBL" id="SVB82538.1"/>
    </source>
</evidence>
<dbReference type="AlphaFoldDB" id="A0A382H5G7"/>
<gene>
    <name evidence="1" type="ORF">METZ01_LOCUS235392</name>
</gene>
<dbReference type="EMBL" id="UINC01059290">
    <property type="protein sequence ID" value="SVB82538.1"/>
    <property type="molecule type" value="Genomic_DNA"/>
</dbReference>
<protein>
    <recommendedName>
        <fullName evidence="2">TonB-dependent receptor-like beta-barrel domain-containing protein</fullName>
    </recommendedName>
</protein>
<feature type="non-terminal residue" evidence="1">
    <location>
        <position position="1"/>
    </location>
</feature>
<name>A0A382H5G7_9ZZZZ</name>
<reference evidence="1" key="1">
    <citation type="submission" date="2018-05" db="EMBL/GenBank/DDBJ databases">
        <authorList>
            <person name="Lanie J.A."/>
            <person name="Ng W.-L."/>
            <person name="Kazmierczak K.M."/>
            <person name="Andrzejewski T.M."/>
            <person name="Davidsen T.M."/>
            <person name="Wayne K.J."/>
            <person name="Tettelin H."/>
            <person name="Glass J.I."/>
            <person name="Rusch D."/>
            <person name="Podicherti R."/>
            <person name="Tsui H.-C.T."/>
            <person name="Winkler M.E."/>
        </authorList>
    </citation>
    <scope>NUCLEOTIDE SEQUENCE</scope>
</reference>
<accession>A0A382H5G7</accession>
<proteinExistence type="predicted"/>